<keyword evidence="2" id="KW-1185">Reference proteome</keyword>
<evidence type="ECO:0000313" key="2">
    <source>
        <dbReference type="Proteomes" id="UP000521748"/>
    </source>
</evidence>
<dbReference type="RefSeq" id="WP_179389593.1">
    <property type="nucleotide sequence ID" value="NZ_JACBYQ010000002.1"/>
</dbReference>
<accession>A0A7Y9LUJ2</accession>
<gene>
    <name evidence="1" type="ORF">FHU41_002112</name>
</gene>
<dbReference type="EMBL" id="JACBYQ010000002">
    <property type="protein sequence ID" value="NYE95862.1"/>
    <property type="molecule type" value="Genomic_DNA"/>
</dbReference>
<sequence>MFTLGIEIDEALLAHQVSWFAPARQPFLVSMDQAEAIGVEQLAGELPAEVRDTFEIYQVPVGFVCILLGEEEFNGLSRTTRSKLIRGQIHLERGLTPTVRSSPHDIRSEATQQGDGHRFVWWQSLLKGHEEPVLDAYLRDGRRPSRHSEVPERLWEAAQAVLPQARSLAGTFPLLSGPNCFATVMAAAGVPGAAEVWMLQQPFEDWLQEFTVPGGADEVPGTVLVWRSPEGLVQHAAITIGGGYALHKPSQGWMSPRKVLTVPEVIASSRQPGRRLARYRLSTR</sequence>
<name>A0A7Y9LUJ2_9MICC</name>
<reference evidence="1 2" key="1">
    <citation type="submission" date="2020-07" db="EMBL/GenBank/DDBJ databases">
        <title>Sequencing the genomes of 1000 actinobacteria strains.</title>
        <authorList>
            <person name="Klenk H.-P."/>
        </authorList>
    </citation>
    <scope>NUCLEOTIDE SEQUENCE [LARGE SCALE GENOMIC DNA]</scope>
    <source>
        <strain evidence="1 2">DSM 102047</strain>
    </source>
</reference>
<dbReference type="AlphaFoldDB" id="A0A7Y9LUJ2"/>
<comment type="caution">
    <text evidence="1">The sequence shown here is derived from an EMBL/GenBank/DDBJ whole genome shotgun (WGS) entry which is preliminary data.</text>
</comment>
<proteinExistence type="predicted"/>
<organism evidence="1 2">
    <name type="scientific">Psychromicrobium silvestre</name>
    <dbReference type="NCBI Taxonomy" id="1645614"/>
    <lineage>
        <taxon>Bacteria</taxon>
        <taxon>Bacillati</taxon>
        <taxon>Actinomycetota</taxon>
        <taxon>Actinomycetes</taxon>
        <taxon>Micrococcales</taxon>
        <taxon>Micrococcaceae</taxon>
        <taxon>Psychromicrobium</taxon>
    </lineage>
</organism>
<dbReference type="Proteomes" id="UP000521748">
    <property type="component" value="Unassembled WGS sequence"/>
</dbReference>
<protein>
    <submittedName>
        <fullName evidence="1">Uncharacterized protein</fullName>
    </submittedName>
</protein>
<evidence type="ECO:0000313" key="1">
    <source>
        <dbReference type="EMBL" id="NYE95862.1"/>
    </source>
</evidence>